<evidence type="ECO:0000313" key="2">
    <source>
        <dbReference type="EMBL" id="TWT96823.1"/>
    </source>
</evidence>
<reference evidence="2 3" key="1">
    <citation type="submission" date="2019-02" db="EMBL/GenBank/DDBJ databases">
        <title>Deep-cultivation of Planctomycetes and their phenomic and genomic characterization uncovers novel biology.</title>
        <authorList>
            <person name="Wiegand S."/>
            <person name="Jogler M."/>
            <person name="Boedeker C."/>
            <person name="Pinto D."/>
            <person name="Vollmers J."/>
            <person name="Rivas-Marin E."/>
            <person name="Kohn T."/>
            <person name="Peeters S.H."/>
            <person name="Heuer A."/>
            <person name="Rast P."/>
            <person name="Oberbeckmann S."/>
            <person name="Bunk B."/>
            <person name="Jeske O."/>
            <person name="Meyerdierks A."/>
            <person name="Storesund J.E."/>
            <person name="Kallscheuer N."/>
            <person name="Luecker S."/>
            <person name="Lage O.M."/>
            <person name="Pohl T."/>
            <person name="Merkel B.J."/>
            <person name="Hornburger P."/>
            <person name="Mueller R.-W."/>
            <person name="Bruemmer F."/>
            <person name="Labrenz M."/>
            <person name="Spormann A.M."/>
            <person name="Op Den Camp H."/>
            <person name="Overmann J."/>
            <person name="Amann R."/>
            <person name="Jetten M.S.M."/>
            <person name="Mascher T."/>
            <person name="Medema M.H."/>
            <person name="Devos D.P."/>
            <person name="Kaster A.-K."/>
            <person name="Ovreas L."/>
            <person name="Rohde M."/>
            <person name="Galperin M.Y."/>
            <person name="Jogler C."/>
        </authorList>
    </citation>
    <scope>NUCLEOTIDE SEQUENCE [LARGE SCALE GENOMIC DNA]</scope>
    <source>
        <strain evidence="2 3">Pla108</strain>
    </source>
</reference>
<evidence type="ECO:0000256" key="1">
    <source>
        <dbReference type="SAM" id="SignalP"/>
    </source>
</evidence>
<sequence length="280" mass="28453" precursor="true">MKTPLCFRLIVPLIALPVGGMTALAADPWADRVVSYDPGTGVPAVFGSNPPVLFDVADAALGMPTRQSVAFGGYVVSPFSAPTDPTEVVALGDGGTLVVAFDEPVTDDPLNPFGIDLLVFGNAFFLTSDYNFDAATTVTGVDTEGGILAISADGVNWDTVTNLDADGLYPTNGYADTTDFFPASPGGVLADFTLPVDPAFNPNGLGAEALVAGYGGSGGGAGIDIGAYGLSSVSYVRVTNASGSGFTPEIDGFADVSATPEPTSLLLVALATLPVFRRGR</sequence>
<organism evidence="2 3">
    <name type="scientific">Botrimarina colliarenosi</name>
    <dbReference type="NCBI Taxonomy" id="2528001"/>
    <lineage>
        <taxon>Bacteria</taxon>
        <taxon>Pseudomonadati</taxon>
        <taxon>Planctomycetota</taxon>
        <taxon>Planctomycetia</taxon>
        <taxon>Pirellulales</taxon>
        <taxon>Lacipirellulaceae</taxon>
        <taxon>Botrimarina</taxon>
    </lineage>
</organism>
<proteinExistence type="predicted"/>
<name>A0A5C6AF21_9BACT</name>
<evidence type="ECO:0008006" key="4">
    <source>
        <dbReference type="Google" id="ProtNLM"/>
    </source>
</evidence>
<dbReference type="AlphaFoldDB" id="A0A5C6AF21"/>
<feature type="signal peptide" evidence="1">
    <location>
        <begin position="1"/>
        <end position="25"/>
    </location>
</feature>
<keyword evidence="3" id="KW-1185">Reference proteome</keyword>
<keyword evidence="1" id="KW-0732">Signal</keyword>
<protein>
    <recommendedName>
        <fullName evidence="4">PEP-CTERM protein-sorting domain-containing protein</fullName>
    </recommendedName>
</protein>
<evidence type="ECO:0000313" key="3">
    <source>
        <dbReference type="Proteomes" id="UP000317421"/>
    </source>
</evidence>
<dbReference type="Proteomes" id="UP000317421">
    <property type="component" value="Unassembled WGS sequence"/>
</dbReference>
<feature type="chain" id="PRO_5022983305" description="PEP-CTERM protein-sorting domain-containing protein" evidence="1">
    <location>
        <begin position="26"/>
        <end position="280"/>
    </location>
</feature>
<dbReference type="EMBL" id="SJPR01000003">
    <property type="protein sequence ID" value="TWT96823.1"/>
    <property type="molecule type" value="Genomic_DNA"/>
</dbReference>
<accession>A0A5C6AF21</accession>
<gene>
    <name evidence="2" type="ORF">Pla108_25970</name>
</gene>
<dbReference type="RefSeq" id="WP_146445327.1">
    <property type="nucleotide sequence ID" value="NZ_SJPR01000003.1"/>
</dbReference>
<comment type="caution">
    <text evidence="2">The sequence shown here is derived from an EMBL/GenBank/DDBJ whole genome shotgun (WGS) entry which is preliminary data.</text>
</comment>
<dbReference type="OrthoDB" id="268031at2"/>